<evidence type="ECO:0000313" key="2">
    <source>
        <dbReference type="EMBL" id="KAJ7726553.1"/>
    </source>
</evidence>
<gene>
    <name evidence="2" type="ORF">DFH07DRAFT_782683</name>
</gene>
<protein>
    <submittedName>
        <fullName evidence="2">Uncharacterized protein</fullName>
    </submittedName>
</protein>
<sequence>MTTNTAGGRRCMCAAPPPRTDEQEQQEGRDEGRGEGVGREGRQGRRGWGKVEVLEDGGGGEEEGGEFVGGGGLCGKLEVLADQGCGRGAALEGLGVTGAAVGRCVGRTKETAGAQWMSRSDGGIYRSCGITEVTACLGGAQLFGTLSGRCGLFRLLFQQRNARGAVWGQAARRWGERERERRTSLREMDAGTMVVKGKLEEKALALKCGTSDIDRRSGLRI</sequence>
<evidence type="ECO:0000313" key="3">
    <source>
        <dbReference type="Proteomes" id="UP001215280"/>
    </source>
</evidence>
<dbReference type="AlphaFoldDB" id="A0AAD7HRK6"/>
<reference evidence="2" key="1">
    <citation type="submission" date="2023-03" db="EMBL/GenBank/DDBJ databases">
        <title>Massive genome expansion in bonnet fungi (Mycena s.s.) driven by repeated elements and novel gene families across ecological guilds.</title>
        <authorList>
            <consortium name="Lawrence Berkeley National Laboratory"/>
            <person name="Harder C.B."/>
            <person name="Miyauchi S."/>
            <person name="Viragh M."/>
            <person name="Kuo A."/>
            <person name="Thoen E."/>
            <person name="Andreopoulos B."/>
            <person name="Lu D."/>
            <person name="Skrede I."/>
            <person name="Drula E."/>
            <person name="Henrissat B."/>
            <person name="Morin E."/>
            <person name="Kohler A."/>
            <person name="Barry K."/>
            <person name="LaButti K."/>
            <person name="Morin E."/>
            <person name="Salamov A."/>
            <person name="Lipzen A."/>
            <person name="Mereny Z."/>
            <person name="Hegedus B."/>
            <person name="Baldrian P."/>
            <person name="Stursova M."/>
            <person name="Weitz H."/>
            <person name="Taylor A."/>
            <person name="Grigoriev I.V."/>
            <person name="Nagy L.G."/>
            <person name="Martin F."/>
            <person name="Kauserud H."/>
        </authorList>
    </citation>
    <scope>NUCLEOTIDE SEQUENCE</scope>
    <source>
        <strain evidence="2">CBHHK188m</strain>
    </source>
</reference>
<feature type="region of interest" description="Disordered" evidence="1">
    <location>
        <begin position="1"/>
        <end position="62"/>
    </location>
</feature>
<keyword evidence="3" id="KW-1185">Reference proteome</keyword>
<accession>A0AAD7HRK6</accession>
<evidence type="ECO:0000256" key="1">
    <source>
        <dbReference type="SAM" id="MobiDB-lite"/>
    </source>
</evidence>
<comment type="caution">
    <text evidence="2">The sequence shown here is derived from an EMBL/GenBank/DDBJ whole genome shotgun (WGS) entry which is preliminary data.</text>
</comment>
<proteinExistence type="predicted"/>
<dbReference type="EMBL" id="JARJLG010000218">
    <property type="protein sequence ID" value="KAJ7726553.1"/>
    <property type="molecule type" value="Genomic_DNA"/>
</dbReference>
<name>A0AAD7HRK6_9AGAR</name>
<feature type="compositionally biased region" description="Basic and acidic residues" evidence="1">
    <location>
        <begin position="19"/>
        <end position="43"/>
    </location>
</feature>
<dbReference type="Proteomes" id="UP001215280">
    <property type="component" value="Unassembled WGS sequence"/>
</dbReference>
<organism evidence="2 3">
    <name type="scientific">Mycena maculata</name>
    <dbReference type="NCBI Taxonomy" id="230809"/>
    <lineage>
        <taxon>Eukaryota</taxon>
        <taxon>Fungi</taxon>
        <taxon>Dikarya</taxon>
        <taxon>Basidiomycota</taxon>
        <taxon>Agaricomycotina</taxon>
        <taxon>Agaricomycetes</taxon>
        <taxon>Agaricomycetidae</taxon>
        <taxon>Agaricales</taxon>
        <taxon>Marasmiineae</taxon>
        <taxon>Mycenaceae</taxon>
        <taxon>Mycena</taxon>
    </lineage>
</organism>